<dbReference type="Pfam" id="PF20684">
    <property type="entry name" value="Fung_rhodopsin"/>
    <property type="match status" value="1"/>
</dbReference>
<dbReference type="EMBL" id="JAGPNK010000004">
    <property type="protein sequence ID" value="KAH7322481.1"/>
    <property type="molecule type" value="Genomic_DNA"/>
</dbReference>
<feature type="transmembrane region" description="Helical" evidence="7">
    <location>
        <begin position="99"/>
        <end position="126"/>
    </location>
</feature>
<evidence type="ECO:0000313" key="10">
    <source>
        <dbReference type="Proteomes" id="UP000813444"/>
    </source>
</evidence>
<keyword evidence="4 7" id="KW-0472">Membrane</keyword>
<protein>
    <recommendedName>
        <fullName evidence="8">Rhodopsin domain-containing protein</fullName>
    </recommendedName>
</protein>
<dbReference type="InterPro" id="IPR052337">
    <property type="entry name" value="SAT4-like"/>
</dbReference>
<evidence type="ECO:0000256" key="6">
    <source>
        <dbReference type="SAM" id="MobiDB-lite"/>
    </source>
</evidence>
<evidence type="ECO:0000313" key="9">
    <source>
        <dbReference type="EMBL" id="KAH7322481.1"/>
    </source>
</evidence>
<feature type="transmembrane region" description="Helical" evidence="7">
    <location>
        <begin position="222"/>
        <end position="241"/>
    </location>
</feature>
<feature type="transmembrane region" description="Helical" evidence="7">
    <location>
        <begin position="138"/>
        <end position="161"/>
    </location>
</feature>
<keyword evidence="2 7" id="KW-0812">Transmembrane</keyword>
<dbReference type="AlphaFoldDB" id="A0A8K0SZC7"/>
<feature type="region of interest" description="Disordered" evidence="6">
    <location>
        <begin position="313"/>
        <end position="338"/>
    </location>
</feature>
<feature type="transmembrane region" description="Helical" evidence="7">
    <location>
        <begin position="60"/>
        <end position="79"/>
    </location>
</feature>
<proteinExistence type="inferred from homology"/>
<name>A0A8K0SZC7_9HYPO</name>
<reference evidence="9" key="1">
    <citation type="journal article" date="2021" name="Nat. Commun.">
        <title>Genetic determinants of endophytism in the Arabidopsis root mycobiome.</title>
        <authorList>
            <person name="Mesny F."/>
            <person name="Miyauchi S."/>
            <person name="Thiergart T."/>
            <person name="Pickel B."/>
            <person name="Atanasova L."/>
            <person name="Karlsson M."/>
            <person name="Huettel B."/>
            <person name="Barry K.W."/>
            <person name="Haridas S."/>
            <person name="Chen C."/>
            <person name="Bauer D."/>
            <person name="Andreopoulos W."/>
            <person name="Pangilinan J."/>
            <person name="LaButti K."/>
            <person name="Riley R."/>
            <person name="Lipzen A."/>
            <person name="Clum A."/>
            <person name="Drula E."/>
            <person name="Henrissat B."/>
            <person name="Kohler A."/>
            <person name="Grigoriev I.V."/>
            <person name="Martin F.M."/>
            <person name="Hacquard S."/>
        </authorList>
    </citation>
    <scope>NUCLEOTIDE SEQUENCE</scope>
    <source>
        <strain evidence="9">MPI-CAGE-CH-0235</strain>
    </source>
</reference>
<keyword evidence="3 7" id="KW-1133">Transmembrane helix</keyword>
<dbReference type="OrthoDB" id="3934549at2759"/>
<organism evidence="9 10">
    <name type="scientific">Stachybotrys elegans</name>
    <dbReference type="NCBI Taxonomy" id="80388"/>
    <lineage>
        <taxon>Eukaryota</taxon>
        <taxon>Fungi</taxon>
        <taxon>Dikarya</taxon>
        <taxon>Ascomycota</taxon>
        <taxon>Pezizomycotina</taxon>
        <taxon>Sordariomycetes</taxon>
        <taxon>Hypocreomycetidae</taxon>
        <taxon>Hypocreales</taxon>
        <taxon>Stachybotryaceae</taxon>
        <taxon>Stachybotrys</taxon>
    </lineage>
</organism>
<comment type="subcellular location">
    <subcellularLocation>
        <location evidence="1">Membrane</location>
        <topology evidence="1">Multi-pass membrane protein</topology>
    </subcellularLocation>
</comment>
<evidence type="ECO:0000259" key="8">
    <source>
        <dbReference type="Pfam" id="PF20684"/>
    </source>
</evidence>
<dbReference type="GO" id="GO:0016020">
    <property type="term" value="C:membrane"/>
    <property type="evidence" value="ECO:0007669"/>
    <property type="project" value="UniProtKB-SubCell"/>
</dbReference>
<dbReference type="PANTHER" id="PTHR33048">
    <property type="entry name" value="PTH11-LIKE INTEGRAL MEMBRANE PROTEIN (AFU_ORTHOLOGUE AFUA_5G11245)"/>
    <property type="match status" value="1"/>
</dbReference>
<evidence type="ECO:0000256" key="2">
    <source>
        <dbReference type="ARBA" id="ARBA00022692"/>
    </source>
</evidence>
<dbReference type="InterPro" id="IPR049326">
    <property type="entry name" value="Rhodopsin_dom_fungi"/>
</dbReference>
<evidence type="ECO:0000256" key="4">
    <source>
        <dbReference type="ARBA" id="ARBA00023136"/>
    </source>
</evidence>
<keyword evidence="10" id="KW-1185">Reference proteome</keyword>
<evidence type="ECO:0000256" key="1">
    <source>
        <dbReference type="ARBA" id="ARBA00004141"/>
    </source>
</evidence>
<feature type="transmembrane region" description="Helical" evidence="7">
    <location>
        <begin position="190"/>
        <end position="210"/>
    </location>
</feature>
<accession>A0A8K0SZC7</accession>
<sequence>MTDTAADLSNLIPPPTEIDNSNQVYSVPVACIVLGVITTILVLLRLGGRIWCKSFGTDDWVTLAALVLFVGWTVLAAYANLAGGVGKPLWEVTLGEWSIFWTTTLASTFLYPSVSGAIRISSVLFFQRLFAHGTKSKWFLWILLALQVVYIIVFSIISGFLCDPIREIQDPFEVLMFCDFDLFFNTRTSVYVLAIAFDLALAIFPMVIVYRLQMPAKKRITAAAIFLVGAVATVASIYKFALHIRSQQEVPHIDPKWFSYLMSRFVLPTSVSIGITFWIPCQIELSVALMGMSLPAIRQLYFQLRGRQQITTTPRNTADKPSVAGLSGRKSGPWSFSHLQDSDVELNQVA</sequence>
<feature type="transmembrane region" description="Helical" evidence="7">
    <location>
        <begin position="25"/>
        <end position="48"/>
    </location>
</feature>
<evidence type="ECO:0000256" key="3">
    <source>
        <dbReference type="ARBA" id="ARBA00022989"/>
    </source>
</evidence>
<dbReference type="Proteomes" id="UP000813444">
    <property type="component" value="Unassembled WGS sequence"/>
</dbReference>
<comment type="similarity">
    <text evidence="5">Belongs to the SAT4 family.</text>
</comment>
<dbReference type="PANTHER" id="PTHR33048:SF47">
    <property type="entry name" value="INTEGRAL MEMBRANE PROTEIN-RELATED"/>
    <property type="match status" value="1"/>
</dbReference>
<evidence type="ECO:0000256" key="5">
    <source>
        <dbReference type="ARBA" id="ARBA00038359"/>
    </source>
</evidence>
<gene>
    <name evidence="9" type="ORF">B0I35DRAFT_425871</name>
</gene>
<evidence type="ECO:0000256" key="7">
    <source>
        <dbReference type="SAM" id="Phobius"/>
    </source>
</evidence>
<comment type="caution">
    <text evidence="9">The sequence shown here is derived from an EMBL/GenBank/DDBJ whole genome shotgun (WGS) entry which is preliminary data.</text>
</comment>
<feature type="domain" description="Rhodopsin" evidence="8">
    <location>
        <begin position="44"/>
        <end position="301"/>
    </location>
</feature>